<dbReference type="Proteomes" id="UP000028999">
    <property type="component" value="Unassembled WGS sequence"/>
</dbReference>
<accession>A0A078H178</accession>
<keyword evidence="2" id="KW-1185">Reference proteome</keyword>
<evidence type="ECO:0000313" key="1">
    <source>
        <dbReference type="EMBL" id="CDY31257.1"/>
    </source>
</evidence>
<dbReference type="AlphaFoldDB" id="A0A078H178"/>
<protein>
    <submittedName>
        <fullName evidence="1">BnaC08g15520D protein</fullName>
    </submittedName>
</protein>
<sequence>MSGFVTSCREYPKSSL</sequence>
<dbReference type="EMBL" id="LK032269">
    <property type="protein sequence ID" value="CDY31257.1"/>
    <property type="molecule type" value="Genomic_DNA"/>
</dbReference>
<organism evidence="1 2">
    <name type="scientific">Brassica napus</name>
    <name type="common">Rape</name>
    <dbReference type="NCBI Taxonomy" id="3708"/>
    <lineage>
        <taxon>Eukaryota</taxon>
        <taxon>Viridiplantae</taxon>
        <taxon>Streptophyta</taxon>
        <taxon>Embryophyta</taxon>
        <taxon>Tracheophyta</taxon>
        <taxon>Spermatophyta</taxon>
        <taxon>Magnoliopsida</taxon>
        <taxon>eudicotyledons</taxon>
        <taxon>Gunneridae</taxon>
        <taxon>Pentapetalae</taxon>
        <taxon>rosids</taxon>
        <taxon>malvids</taxon>
        <taxon>Brassicales</taxon>
        <taxon>Brassicaceae</taxon>
        <taxon>Brassiceae</taxon>
        <taxon>Brassica</taxon>
    </lineage>
</organism>
<dbReference type="PaxDb" id="3708-A0A078H178"/>
<name>A0A078H178_BRANA</name>
<gene>
    <name evidence="1" type="primary">BnaC08g15520D</name>
    <name evidence="1" type="ORF">GSBRNA2T00047406001</name>
</gene>
<proteinExistence type="predicted"/>
<evidence type="ECO:0000313" key="2">
    <source>
        <dbReference type="Proteomes" id="UP000028999"/>
    </source>
</evidence>
<reference evidence="1 2" key="1">
    <citation type="journal article" date="2014" name="Science">
        <title>Plant genetics. Early allopolyploid evolution in the post-Neolithic Brassica napus oilseed genome.</title>
        <authorList>
            <person name="Chalhoub B."/>
            <person name="Denoeud F."/>
            <person name="Liu S."/>
            <person name="Parkin I.A."/>
            <person name="Tang H."/>
            <person name="Wang X."/>
            <person name="Chiquet J."/>
            <person name="Belcram H."/>
            <person name="Tong C."/>
            <person name="Samans B."/>
            <person name="Correa M."/>
            <person name="Da Silva C."/>
            <person name="Just J."/>
            <person name="Falentin C."/>
            <person name="Koh C.S."/>
            <person name="Le Clainche I."/>
            <person name="Bernard M."/>
            <person name="Bento P."/>
            <person name="Noel B."/>
            <person name="Labadie K."/>
            <person name="Alberti A."/>
            <person name="Charles M."/>
            <person name="Arnaud D."/>
            <person name="Guo H."/>
            <person name="Daviaud C."/>
            <person name="Alamery S."/>
            <person name="Jabbari K."/>
            <person name="Zhao M."/>
            <person name="Edger P.P."/>
            <person name="Chelaifa H."/>
            <person name="Tack D."/>
            <person name="Lassalle G."/>
            <person name="Mestiri I."/>
            <person name="Schnel N."/>
            <person name="Le Paslier M.C."/>
            <person name="Fan G."/>
            <person name="Renault V."/>
            <person name="Bayer P.E."/>
            <person name="Golicz A.A."/>
            <person name="Manoli S."/>
            <person name="Lee T.H."/>
            <person name="Thi V.H."/>
            <person name="Chalabi S."/>
            <person name="Hu Q."/>
            <person name="Fan C."/>
            <person name="Tollenaere R."/>
            <person name="Lu Y."/>
            <person name="Battail C."/>
            <person name="Shen J."/>
            <person name="Sidebottom C.H."/>
            <person name="Wang X."/>
            <person name="Canaguier A."/>
            <person name="Chauveau A."/>
            <person name="Berard A."/>
            <person name="Deniot G."/>
            <person name="Guan M."/>
            <person name="Liu Z."/>
            <person name="Sun F."/>
            <person name="Lim Y.P."/>
            <person name="Lyons E."/>
            <person name="Town C.D."/>
            <person name="Bancroft I."/>
            <person name="Wang X."/>
            <person name="Meng J."/>
            <person name="Ma J."/>
            <person name="Pires J.C."/>
            <person name="King G.J."/>
            <person name="Brunel D."/>
            <person name="Delourme R."/>
            <person name="Renard M."/>
            <person name="Aury J.M."/>
            <person name="Adams K.L."/>
            <person name="Batley J."/>
            <person name="Snowdon R.J."/>
            <person name="Tost J."/>
            <person name="Edwards D."/>
            <person name="Zhou Y."/>
            <person name="Hua W."/>
            <person name="Sharpe A.G."/>
            <person name="Paterson A.H."/>
            <person name="Guan C."/>
            <person name="Wincker P."/>
        </authorList>
    </citation>
    <scope>NUCLEOTIDE SEQUENCE [LARGE SCALE GENOMIC DNA]</scope>
    <source>
        <strain evidence="2">cv. Darmor-bzh</strain>
    </source>
</reference>